<gene>
    <name evidence="1" type="ORF">OESDEN_10981</name>
</gene>
<proteinExistence type="predicted"/>
<organism evidence="1 2">
    <name type="scientific">Oesophagostomum dentatum</name>
    <name type="common">Nodular worm</name>
    <dbReference type="NCBI Taxonomy" id="61180"/>
    <lineage>
        <taxon>Eukaryota</taxon>
        <taxon>Metazoa</taxon>
        <taxon>Ecdysozoa</taxon>
        <taxon>Nematoda</taxon>
        <taxon>Chromadorea</taxon>
        <taxon>Rhabditida</taxon>
        <taxon>Rhabditina</taxon>
        <taxon>Rhabditomorpha</taxon>
        <taxon>Strongyloidea</taxon>
        <taxon>Strongylidae</taxon>
        <taxon>Oesophagostomum</taxon>
    </lineage>
</organism>
<reference evidence="1 2" key="1">
    <citation type="submission" date="2014-03" db="EMBL/GenBank/DDBJ databases">
        <title>Draft genome of the hookworm Oesophagostomum dentatum.</title>
        <authorList>
            <person name="Mitreva M."/>
        </authorList>
    </citation>
    <scope>NUCLEOTIDE SEQUENCE [LARGE SCALE GENOMIC DNA]</scope>
    <source>
        <strain evidence="1 2">OD-Hann</strain>
    </source>
</reference>
<dbReference type="Proteomes" id="UP000053660">
    <property type="component" value="Unassembled WGS sequence"/>
</dbReference>
<keyword evidence="2" id="KW-1185">Reference proteome</keyword>
<dbReference type="AlphaFoldDB" id="A0A0B1SZ85"/>
<protein>
    <submittedName>
        <fullName evidence="1">Uncharacterized protein</fullName>
    </submittedName>
</protein>
<feature type="non-terminal residue" evidence="1">
    <location>
        <position position="1"/>
    </location>
</feature>
<accession>A0A0B1SZ85</accession>
<name>A0A0B1SZ85_OESDE</name>
<dbReference type="EMBL" id="KN554559">
    <property type="protein sequence ID" value="KHJ89201.1"/>
    <property type="molecule type" value="Genomic_DNA"/>
</dbReference>
<evidence type="ECO:0000313" key="2">
    <source>
        <dbReference type="Proteomes" id="UP000053660"/>
    </source>
</evidence>
<sequence length="124" mass="13908">LAWTTSESKCPQSQDAFIAASLGWTIETETLGGKKQYVAVCDYCARSFMLGFTPFDPVKRHQRWCPVMDVNSDDGIPFWKLIYNCVSPVRKQRTTPATVRDVECAKRALDRSLSVVSLELSADV</sequence>
<evidence type="ECO:0000313" key="1">
    <source>
        <dbReference type="EMBL" id="KHJ89201.1"/>
    </source>
</evidence>
<dbReference type="OrthoDB" id="5788149at2759"/>